<gene>
    <name evidence="3" type="ORF">J2787_000306</name>
</gene>
<dbReference type="GO" id="GO:0004553">
    <property type="term" value="F:hydrolase activity, hydrolyzing O-glycosyl compounds"/>
    <property type="evidence" value="ECO:0007669"/>
    <property type="project" value="InterPro"/>
</dbReference>
<evidence type="ECO:0000259" key="2">
    <source>
        <dbReference type="PROSITE" id="PS51762"/>
    </source>
</evidence>
<accession>A0AAE3Y7H8</accession>
<sequence length="279" mass="32283">MALAETNLIHMNLKAKSIIKICTVGAFFLSVVNCASNRPDSGRTLIWNDEFNGKGLPDSLKWNYDTGGGGFGNEEAQFYTKNRLENVRMEKGNLIIEAKKENWENNKYTSARLLTKGKFAFQYGTIEVRAKLPKGRGTWPAIWMMSENMKKWPDDGELDIMEHVGFNQGYVHASVHTKKYNHIQGTQKTDTLFVKDVSETFHVYKADWTPEKIDVYIDERKFFTYENKEKNYGAWPFDQPYFIILNLAVGGMWGGKEGIDDLVFPQKYYIDYVRVYQNK</sequence>
<dbReference type="RefSeq" id="WP_309944229.1">
    <property type="nucleotide sequence ID" value="NZ_JAVDQY010000001.1"/>
</dbReference>
<dbReference type="PROSITE" id="PS51762">
    <property type="entry name" value="GH16_2"/>
    <property type="match status" value="1"/>
</dbReference>
<evidence type="ECO:0000313" key="3">
    <source>
        <dbReference type="EMBL" id="MDR6524936.1"/>
    </source>
</evidence>
<organism evidence="3 4">
    <name type="scientific">Chryseobacterium rhizosphaerae</name>
    <dbReference type="NCBI Taxonomy" id="395937"/>
    <lineage>
        <taxon>Bacteria</taxon>
        <taxon>Pseudomonadati</taxon>
        <taxon>Bacteroidota</taxon>
        <taxon>Flavobacteriia</taxon>
        <taxon>Flavobacteriales</taxon>
        <taxon>Weeksellaceae</taxon>
        <taxon>Chryseobacterium group</taxon>
        <taxon>Chryseobacterium</taxon>
    </lineage>
</organism>
<dbReference type="EMBL" id="JAVDQY010000001">
    <property type="protein sequence ID" value="MDR6524936.1"/>
    <property type="molecule type" value="Genomic_DNA"/>
</dbReference>
<evidence type="ECO:0000313" key="4">
    <source>
        <dbReference type="Proteomes" id="UP001184861"/>
    </source>
</evidence>
<proteinExistence type="inferred from homology"/>
<dbReference type="GO" id="GO:0005975">
    <property type="term" value="P:carbohydrate metabolic process"/>
    <property type="evidence" value="ECO:0007669"/>
    <property type="project" value="InterPro"/>
</dbReference>
<reference evidence="3" key="1">
    <citation type="submission" date="2023-07" db="EMBL/GenBank/DDBJ databases">
        <title>Sorghum-associated microbial communities from plants grown in Nebraska, USA.</title>
        <authorList>
            <person name="Schachtman D."/>
        </authorList>
    </citation>
    <scope>NUCLEOTIDE SEQUENCE</scope>
    <source>
        <strain evidence="3">DS2360</strain>
    </source>
</reference>
<comment type="similarity">
    <text evidence="1">Belongs to the glycosyl hydrolase 16 family.</text>
</comment>
<name>A0AAE3Y7H8_9FLAO</name>
<dbReference type="Proteomes" id="UP001184861">
    <property type="component" value="Unassembled WGS sequence"/>
</dbReference>
<dbReference type="Pfam" id="PF00722">
    <property type="entry name" value="Glyco_hydro_16"/>
    <property type="match status" value="1"/>
</dbReference>
<dbReference type="PANTHER" id="PTHR10963">
    <property type="entry name" value="GLYCOSYL HYDROLASE-RELATED"/>
    <property type="match status" value="1"/>
</dbReference>
<dbReference type="SUPFAM" id="SSF49899">
    <property type="entry name" value="Concanavalin A-like lectins/glucanases"/>
    <property type="match status" value="1"/>
</dbReference>
<protein>
    <submittedName>
        <fullName evidence="3">Beta-glucanase (GH16 family)</fullName>
    </submittedName>
</protein>
<dbReference type="PANTHER" id="PTHR10963:SF55">
    <property type="entry name" value="GLYCOSIDE HYDROLASE FAMILY 16 PROTEIN"/>
    <property type="match status" value="1"/>
</dbReference>
<comment type="caution">
    <text evidence="3">The sequence shown here is derived from an EMBL/GenBank/DDBJ whole genome shotgun (WGS) entry which is preliminary data.</text>
</comment>
<feature type="domain" description="GH16" evidence="2">
    <location>
        <begin position="49"/>
        <end position="279"/>
    </location>
</feature>
<dbReference type="InterPro" id="IPR013320">
    <property type="entry name" value="ConA-like_dom_sf"/>
</dbReference>
<evidence type="ECO:0000256" key="1">
    <source>
        <dbReference type="ARBA" id="ARBA00006865"/>
    </source>
</evidence>
<dbReference type="AlphaFoldDB" id="A0AAE3Y7H8"/>
<dbReference type="InterPro" id="IPR000757">
    <property type="entry name" value="Beta-glucanase-like"/>
</dbReference>
<dbReference type="Gene3D" id="2.60.120.200">
    <property type="match status" value="1"/>
</dbReference>
<dbReference type="InterPro" id="IPR050546">
    <property type="entry name" value="Glycosyl_Hydrlase_16"/>
</dbReference>
<dbReference type="CDD" id="cd08023">
    <property type="entry name" value="GH16_laminarinase_like"/>
    <property type="match status" value="1"/>
</dbReference>